<dbReference type="EMBL" id="RKLV01000005">
    <property type="protein sequence ID" value="MCX2818859.1"/>
    <property type="molecule type" value="Genomic_DNA"/>
</dbReference>
<dbReference type="InterPro" id="IPR025110">
    <property type="entry name" value="AMP-bd_C"/>
</dbReference>
<dbReference type="Proteomes" id="UP001149411">
    <property type="component" value="Unassembled WGS sequence"/>
</dbReference>
<dbReference type="InterPro" id="IPR020845">
    <property type="entry name" value="AMP-binding_CS"/>
</dbReference>
<dbReference type="SUPFAM" id="SSF56801">
    <property type="entry name" value="Acetyl-CoA synthetase-like"/>
    <property type="match status" value="1"/>
</dbReference>
<dbReference type="PANTHER" id="PTHR43767:SF1">
    <property type="entry name" value="NONRIBOSOMAL PEPTIDE SYNTHASE PES1 (EUROFUNG)-RELATED"/>
    <property type="match status" value="1"/>
</dbReference>
<dbReference type="InterPro" id="IPR042099">
    <property type="entry name" value="ANL_N_sf"/>
</dbReference>
<dbReference type="Pfam" id="PF00501">
    <property type="entry name" value="AMP-binding"/>
    <property type="match status" value="1"/>
</dbReference>
<dbReference type="InterPro" id="IPR050237">
    <property type="entry name" value="ATP-dep_AMP-bd_enzyme"/>
</dbReference>
<evidence type="ECO:0000313" key="3">
    <source>
        <dbReference type="EMBL" id="MCX2818859.1"/>
    </source>
</evidence>
<keyword evidence="4" id="KW-1185">Reference proteome</keyword>
<dbReference type="Gene3D" id="3.40.50.12780">
    <property type="entry name" value="N-terminal domain of ligase-like"/>
    <property type="match status" value="1"/>
</dbReference>
<reference evidence="3" key="1">
    <citation type="submission" date="2022-09" db="EMBL/GenBank/DDBJ databases">
        <title>Haloadaptaus new haloarchaeum isolated from saline soil.</title>
        <authorList>
            <person name="Duran-Viseras A."/>
            <person name="Sanchez-Porro C."/>
            <person name="Ventosa A."/>
        </authorList>
    </citation>
    <scope>NUCLEOTIDE SEQUENCE</scope>
    <source>
        <strain evidence="3">F3-133</strain>
    </source>
</reference>
<dbReference type="PANTHER" id="PTHR43767">
    <property type="entry name" value="LONG-CHAIN-FATTY-ACID--COA LIGASE"/>
    <property type="match status" value="1"/>
</dbReference>
<dbReference type="Gene3D" id="3.30.300.30">
    <property type="match status" value="1"/>
</dbReference>
<evidence type="ECO:0000313" key="4">
    <source>
        <dbReference type="Proteomes" id="UP001149411"/>
    </source>
</evidence>
<sequence length="550" mass="59059">MNVPWSSVYQKYGVEKSLDHRDEAVHALLRDAVEGYGDMALVQNGEETTYPEAWDDARRLAGALRGRGVGRGDAVVSLLPTGVEFLVTSYAVSVAGGVHAPVSPLENEETLVENLSKLSPEAVIADGRYVGLAETVEEDLGTDALVTVGDSAGEGFEAVVRGADPLEPVDVEPSEDVHTVLFTGGTTGTPKGCMLTHRNVTANAGQIEASMSRAASVMSGNAEVLNALPLYHAYGHSMAHAFVRMGVTQILVADPRDTDSVVGYVSERDPTAVVGVPTQFMEMETDGEMDVVGISGSAPLASETRDGFEDDARGMTQGYGLSEMSPVTHFDIEGLVESIAGVSRREPGYDHPTVGVPVPGTCVRLRDTETGEDIPLEEAAEEDIVAEMLLDGPQRMKGYVDGDEGFDKLRDSNGSVAHEDRSGSREGYVRTGDLVRLDTDGRFYVVDRVKNMINVSGLKVYTEEVDEELHAHPDVERGGTVGVPDPERPCSERVKVFVRTEEEADLTPEDITSFLADRVAKHAVPDEVEFVDEIPLTDIGKIDKAALRDG</sequence>
<evidence type="ECO:0000259" key="1">
    <source>
        <dbReference type="Pfam" id="PF00501"/>
    </source>
</evidence>
<comment type="caution">
    <text evidence="3">The sequence shown here is derived from an EMBL/GenBank/DDBJ whole genome shotgun (WGS) entry which is preliminary data.</text>
</comment>
<feature type="domain" description="AMP-binding enzyme C-terminal" evidence="2">
    <location>
        <begin position="464"/>
        <end position="541"/>
    </location>
</feature>
<dbReference type="InterPro" id="IPR000873">
    <property type="entry name" value="AMP-dep_synth/lig_dom"/>
</dbReference>
<gene>
    <name evidence="3" type="ORF">EGH25_05795</name>
</gene>
<feature type="domain" description="AMP-dependent synthetase/ligase" evidence="1">
    <location>
        <begin position="36"/>
        <end position="399"/>
    </location>
</feature>
<accession>A0A9Q4C5P3</accession>
<dbReference type="Pfam" id="PF13193">
    <property type="entry name" value="AMP-binding_C"/>
    <property type="match status" value="1"/>
</dbReference>
<organism evidence="3 4">
    <name type="scientific">Halorutilus salinus</name>
    <dbReference type="NCBI Taxonomy" id="2487751"/>
    <lineage>
        <taxon>Archaea</taxon>
        <taxon>Methanobacteriati</taxon>
        <taxon>Methanobacteriota</taxon>
        <taxon>Stenosarchaea group</taxon>
        <taxon>Halobacteria</taxon>
        <taxon>Halorutilales</taxon>
        <taxon>Halorutilaceae</taxon>
        <taxon>Halorutilus</taxon>
    </lineage>
</organism>
<dbReference type="GO" id="GO:0016878">
    <property type="term" value="F:acid-thiol ligase activity"/>
    <property type="evidence" value="ECO:0007669"/>
    <property type="project" value="UniProtKB-ARBA"/>
</dbReference>
<dbReference type="RefSeq" id="WP_266086701.1">
    <property type="nucleotide sequence ID" value="NZ_RKLV01000005.1"/>
</dbReference>
<evidence type="ECO:0000259" key="2">
    <source>
        <dbReference type="Pfam" id="PF13193"/>
    </source>
</evidence>
<dbReference type="InterPro" id="IPR045851">
    <property type="entry name" value="AMP-bd_C_sf"/>
</dbReference>
<dbReference type="AlphaFoldDB" id="A0A9Q4C5P3"/>
<protein>
    <submittedName>
        <fullName evidence="3">AMP-binding protein</fullName>
    </submittedName>
</protein>
<proteinExistence type="predicted"/>
<name>A0A9Q4C5P3_9EURY</name>
<dbReference type="PROSITE" id="PS00455">
    <property type="entry name" value="AMP_BINDING"/>
    <property type="match status" value="1"/>
</dbReference>